<name>A0AAV7J9Z7_9METZ</name>
<protein>
    <recommendedName>
        <fullName evidence="10">LITAF domain-containing protein</fullName>
    </recommendedName>
</protein>
<evidence type="ECO:0000256" key="3">
    <source>
        <dbReference type="ARBA" id="ARBA00004630"/>
    </source>
</evidence>
<keyword evidence="6" id="KW-0862">Zinc</keyword>
<reference evidence="11 12" key="1">
    <citation type="journal article" date="2023" name="BMC Biol.">
        <title>The compact genome of the sponge Oopsacas minuta (Hexactinellida) is lacking key metazoan core genes.</title>
        <authorList>
            <person name="Santini S."/>
            <person name="Schenkelaars Q."/>
            <person name="Jourda C."/>
            <person name="Duchesne M."/>
            <person name="Belahbib H."/>
            <person name="Rocher C."/>
            <person name="Selva M."/>
            <person name="Riesgo A."/>
            <person name="Vervoort M."/>
            <person name="Leys S.P."/>
            <person name="Kodjabachian L."/>
            <person name="Le Bivic A."/>
            <person name="Borchiellini C."/>
            <person name="Claverie J.M."/>
            <person name="Renard E."/>
        </authorList>
    </citation>
    <scope>NUCLEOTIDE SEQUENCE [LARGE SCALE GENOMIC DNA]</scope>
    <source>
        <strain evidence="11">SPO-2</strain>
    </source>
</reference>
<dbReference type="GO" id="GO:0031902">
    <property type="term" value="C:late endosome membrane"/>
    <property type="evidence" value="ECO:0007669"/>
    <property type="project" value="UniProtKB-SubCell"/>
</dbReference>
<accession>A0AAV7J9Z7</accession>
<comment type="caution">
    <text evidence="11">The sequence shown here is derived from an EMBL/GenBank/DDBJ whole genome shotgun (WGS) entry which is preliminary data.</text>
</comment>
<feature type="compositionally biased region" description="Pro residues" evidence="8">
    <location>
        <begin position="1"/>
        <end position="27"/>
    </location>
</feature>
<feature type="compositionally biased region" description="Low complexity" evidence="8">
    <location>
        <begin position="68"/>
        <end position="81"/>
    </location>
</feature>
<evidence type="ECO:0000256" key="2">
    <source>
        <dbReference type="ARBA" id="ARBA00004481"/>
    </source>
</evidence>
<dbReference type="Pfam" id="PF10601">
    <property type="entry name" value="zf-LITAF-like"/>
    <property type="match status" value="1"/>
</dbReference>
<gene>
    <name evidence="11" type="ORF">LOD99_12927</name>
</gene>
<dbReference type="GO" id="GO:0008270">
    <property type="term" value="F:zinc ion binding"/>
    <property type="evidence" value="ECO:0007669"/>
    <property type="project" value="TreeGrafter"/>
</dbReference>
<evidence type="ECO:0000256" key="7">
    <source>
        <dbReference type="ARBA" id="ARBA00023136"/>
    </source>
</evidence>
<dbReference type="InterPro" id="IPR006629">
    <property type="entry name" value="LITAF"/>
</dbReference>
<dbReference type="Proteomes" id="UP001165289">
    <property type="component" value="Unassembled WGS sequence"/>
</dbReference>
<comment type="similarity">
    <text evidence="4">Belongs to the CDIP1/LITAF family.</text>
</comment>
<evidence type="ECO:0000256" key="9">
    <source>
        <dbReference type="SAM" id="Phobius"/>
    </source>
</evidence>
<proteinExistence type="inferred from homology"/>
<keyword evidence="9" id="KW-1133">Transmembrane helix</keyword>
<evidence type="ECO:0000256" key="6">
    <source>
        <dbReference type="ARBA" id="ARBA00022833"/>
    </source>
</evidence>
<feature type="domain" description="LITAF" evidence="10">
    <location>
        <begin position="88"/>
        <end position="184"/>
    </location>
</feature>
<dbReference type="InterPro" id="IPR037519">
    <property type="entry name" value="LITAF_fam"/>
</dbReference>
<feature type="region of interest" description="Disordered" evidence="8">
    <location>
        <begin position="1"/>
        <end position="87"/>
    </location>
</feature>
<evidence type="ECO:0000256" key="5">
    <source>
        <dbReference type="ARBA" id="ARBA00022723"/>
    </source>
</evidence>
<keyword evidence="12" id="KW-1185">Reference proteome</keyword>
<dbReference type="SMART" id="SM00714">
    <property type="entry name" value="LITAF"/>
    <property type="match status" value="1"/>
</dbReference>
<keyword evidence="9" id="KW-0812">Transmembrane</keyword>
<keyword evidence="5" id="KW-0479">Metal-binding</keyword>
<evidence type="ECO:0000259" key="10">
    <source>
        <dbReference type="PROSITE" id="PS51837"/>
    </source>
</evidence>
<evidence type="ECO:0000256" key="8">
    <source>
        <dbReference type="SAM" id="MobiDB-lite"/>
    </source>
</evidence>
<dbReference type="GO" id="GO:0005765">
    <property type="term" value="C:lysosomal membrane"/>
    <property type="evidence" value="ECO:0007669"/>
    <property type="project" value="UniProtKB-SubCell"/>
</dbReference>
<dbReference type="EMBL" id="JAKMXF010000365">
    <property type="protein sequence ID" value="KAI6645664.1"/>
    <property type="molecule type" value="Genomic_DNA"/>
</dbReference>
<comment type="subcellular location">
    <subcellularLocation>
        <location evidence="2">Endosome membrane</location>
        <topology evidence="2">Peripheral membrane protein</topology>
    </subcellularLocation>
    <subcellularLocation>
        <location evidence="1">Late endosome membrane</location>
    </subcellularLocation>
    <subcellularLocation>
        <location evidence="3">Lysosome membrane</location>
        <topology evidence="3">Peripheral membrane protein</topology>
        <orientation evidence="3">Cytoplasmic side</orientation>
    </subcellularLocation>
</comment>
<evidence type="ECO:0000256" key="4">
    <source>
        <dbReference type="ARBA" id="ARBA00005975"/>
    </source>
</evidence>
<feature type="transmembrane region" description="Helical" evidence="9">
    <location>
        <begin position="129"/>
        <end position="157"/>
    </location>
</feature>
<dbReference type="PANTHER" id="PTHR23292:SF6">
    <property type="entry name" value="FI16602P1-RELATED"/>
    <property type="match status" value="1"/>
</dbReference>
<evidence type="ECO:0000256" key="1">
    <source>
        <dbReference type="ARBA" id="ARBA00004414"/>
    </source>
</evidence>
<feature type="compositionally biased region" description="Low complexity" evidence="8">
    <location>
        <begin position="28"/>
        <end position="59"/>
    </location>
</feature>
<organism evidence="11 12">
    <name type="scientific">Oopsacas minuta</name>
    <dbReference type="NCBI Taxonomy" id="111878"/>
    <lineage>
        <taxon>Eukaryota</taxon>
        <taxon>Metazoa</taxon>
        <taxon>Porifera</taxon>
        <taxon>Hexactinellida</taxon>
        <taxon>Hexasterophora</taxon>
        <taxon>Lyssacinosida</taxon>
        <taxon>Leucopsacidae</taxon>
        <taxon>Oopsacas</taxon>
    </lineage>
</organism>
<evidence type="ECO:0000313" key="12">
    <source>
        <dbReference type="Proteomes" id="UP001165289"/>
    </source>
</evidence>
<dbReference type="PROSITE" id="PS51837">
    <property type="entry name" value="LITAF"/>
    <property type="match status" value="1"/>
</dbReference>
<evidence type="ECO:0000313" key="11">
    <source>
        <dbReference type="EMBL" id="KAI6645664.1"/>
    </source>
</evidence>
<keyword evidence="7 9" id="KW-0472">Membrane</keyword>
<sequence>MQGPPPPYEPTKVGAPPPVNPMYPNPPAQGYAPPAQGYAPPPQGYAQGYPPAPQQGYQQPYPPPQQGYPPQQYPQAQYTTPQAPPTQSQPVKVVTVVSSFGSVPQKINCVNCRTEQVTRTTKRIGAMNWIVCGITAVVILILSGIFLFPIFFLPFAFVALCIPGLMDTAHVCPNCNHLNGVSRVA</sequence>
<dbReference type="PANTHER" id="PTHR23292">
    <property type="entry name" value="LIPOPOLYSACCHARIDE-INDUCED TUMOR NECROSIS FACTOR-ALPHA FACTOR"/>
    <property type="match status" value="1"/>
</dbReference>
<dbReference type="AlphaFoldDB" id="A0AAV7J9Z7"/>